<dbReference type="AlphaFoldDB" id="A0A1I7YJI0"/>
<name>A0A1I7YJI0_9BILA</name>
<proteinExistence type="predicted"/>
<reference evidence="2" key="1">
    <citation type="submission" date="2016-11" db="UniProtKB">
        <authorList>
            <consortium name="WormBaseParasite"/>
        </authorList>
    </citation>
    <scope>IDENTIFICATION</scope>
</reference>
<protein>
    <submittedName>
        <fullName evidence="2">Uncharacterized protein</fullName>
    </submittedName>
</protein>
<dbReference type="WBParaSite" id="L893_g16935.t1">
    <property type="protein sequence ID" value="L893_g16935.t1"/>
    <property type="gene ID" value="L893_g16935"/>
</dbReference>
<evidence type="ECO:0000313" key="1">
    <source>
        <dbReference type="Proteomes" id="UP000095287"/>
    </source>
</evidence>
<keyword evidence="1" id="KW-1185">Reference proteome</keyword>
<dbReference type="Proteomes" id="UP000095287">
    <property type="component" value="Unplaced"/>
</dbReference>
<evidence type="ECO:0000313" key="2">
    <source>
        <dbReference type="WBParaSite" id="L893_g16935.t1"/>
    </source>
</evidence>
<accession>A0A1I7YJI0</accession>
<sequence length="165" mass="18861">MDYWINGSLFLRNLDRFNGVSTDVYYCCPLYPVKSEIKRKANGVCMHVVQQRKERASGCVRESVVQGADKREDTGNIIYQLDGEKQVKRQIRTRPRSRVIELGAATYKSVGTRHRDRTPGVPTTPAQLPLHQSLTATVPTGCEKQVKPQIRTRSRNRAMNRTRNM</sequence>
<organism evidence="1 2">
    <name type="scientific">Steinernema glaseri</name>
    <dbReference type="NCBI Taxonomy" id="37863"/>
    <lineage>
        <taxon>Eukaryota</taxon>
        <taxon>Metazoa</taxon>
        <taxon>Ecdysozoa</taxon>
        <taxon>Nematoda</taxon>
        <taxon>Chromadorea</taxon>
        <taxon>Rhabditida</taxon>
        <taxon>Tylenchina</taxon>
        <taxon>Panagrolaimomorpha</taxon>
        <taxon>Strongyloidoidea</taxon>
        <taxon>Steinernematidae</taxon>
        <taxon>Steinernema</taxon>
    </lineage>
</organism>